<evidence type="ECO:0000313" key="5">
    <source>
        <dbReference type="Proteomes" id="UP000297527"/>
    </source>
</evidence>
<organism evidence="4 5">
    <name type="scientific">Botryotinia convoluta</name>
    <dbReference type="NCBI Taxonomy" id="54673"/>
    <lineage>
        <taxon>Eukaryota</taxon>
        <taxon>Fungi</taxon>
        <taxon>Dikarya</taxon>
        <taxon>Ascomycota</taxon>
        <taxon>Pezizomycotina</taxon>
        <taxon>Leotiomycetes</taxon>
        <taxon>Helotiales</taxon>
        <taxon>Sclerotiniaceae</taxon>
        <taxon>Botryotinia</taxon>
    </lineage>
</organism>
<comment type="caution">
    <text evidence="4">The sequence shown here is derived from an EMBL/GenBank/DDBJ whole genome shotgun (WGS) entry which is preliminary data.</text>
</comment>
<feature type="coiled-coil region" evidence="1">
    <location>
        <begin position="389"/>
        <end position="423"/>
    </location>
</feature>
<proteinExistence type="predicted"/>
<feature type="transmembrane region" description="Helical" evidence="3">
    <location>
        <begin position="890"/>
        <end position="909"/>
    </location>
</feature>
<feature type="compositionally biased region" description="Polar residues" evidence="2">
    <location>
        <begin position="27"/>
        <end position="46"/>
    </location>
</feature>
<feature type="coiled-coil region" evidence="1">
    <location>
        <begin position="206"/>
        <end position="240"/>
    </location>
</feature>
<sequence>MSKNNLDNLAPGVKPALFDPRKKKVPQQPSLSQMLTQRSAVNQGPATQPPADTVMGGFFGSASGMATPQQDAQGMPPNQPAAEKNKAVSFGAGIPTFGAGMPTFGNGFGDAEPKPNPPFKFSISHMVPKSIDHATLKQENTDLRVKLEKANKELNDAKEKVGAQQSEYEKMETEFRQSKLLATESAWNKQQHESKEKDVEDLETSNAGFQLEVSRLNEVIKEAKERIATLEADLAISTQHTTILKARGIVLGYEAQPSDNEVSAKDLEISDLKGRIGGLDDDLENTKNTANAEFNRLQGIITNRENELQLMKTEKIDLEKKLQNYREDYESSQGLKMRLDSELQVALTDKTTAETLVNQHNSTILQLQSKIQDLHFKHAQEKSDAEVQFNQHIGEKQQVQQDLHQLQQEYEKVKSNAETLAKERDAAVAGAAKVVEERDAAIASAAKAVSERDAAITGDVKERHTAGFTFKQLVSEEIQGSKSIIQQLKDDLTQPRQQVQTLAAEKAQMVDTKSHQSTIEERGHRALIRKSECQGVCLQILYEAAIENATNPTSANAVTKVQQLEIEFLKSQEDVESMERTIEFDDKLSSQALRESNEKVLSLESKVLELKGSLSECTRIKDNTAIALSKYQGQAESDQEMKRTYEDKLFKKTREVEEVAAALQKLQKEHSATLKSMNQTIGSEISAHKKTSAQLHSLKEEFTKLKTELRWTKYAVKALKAASSSDDDTPPLSPFLHPVRGTSAVEQNLARKQTIKEIMDLLAPSESEEGLIAATRKAFHKEKEKIEQAIPNNEIPVTEESAEVASAEIPNILISVPESTGNSVPVQESTTVDEQIPMQMVVESPTSPTLLFAPEFVVENFLAMERLEFTEQIPIPVIVSKGKSLPRSKAYFWSKFFFIVLLTISWVGYHRYFATSSTPGIVRLTDAPRPAIIPVTTMNAPHFATRTISRLAVIPATASASVQIPQVTTVAVLPKYADYLPPILYRSGIIHLHRIKVKSVDIWDVFKTSVERFARFFSRKH</sequence>
<feature type="coiled-coil region" evidence="1">
    <location>
        <begin position="133"/>
        <end position="174"/>
    </location>
</feature>
<name>A0A4Z1HB63_9HELO</name>
<dbReference type="Proteomes" id="UP000297527">
    <property type="component" value="Unassembled WGS sequence"/>
</dbReference>
<feature type="coiled-coil region" evidence="1">
    <location>
        <begin position="649"/>
        <end position="708"/>
    </location>
</feature>
<keyword evidence="3" id="KW-1133">Transmembrane helix</keyword>
<feature type="coiled-coil region" evidence="1">
    <location>
        <begin position="301"/>
        <end position="335"/>
    </location>
</feature>
<evidence type="ECO:0000256" key="2">
    <source>
        <dbReference type="SAM" id="MobiDB-lite"/>
    </source>
</evidence>
<dbReference type="OrthoDB" id="3536611at2759"/>
<keyword evidence="5" id="KW-1185">Reference proteome</keyword>
<keyword evidence="1" id="KW-0175">Coiled coil</keyword>
<feature type="region of interest" description="Disordered" evidence="2">
    <location>
        <begin position="1"/>
        <end position="84"/>
    </location>
</feature>
<keyword evidence="3" id="KW-0812">Transmembrane</keyword>
<dbReference type="AlphaFoldDB" id="A0A4Z1HB63"/>
<keyword evidence="3" id="KW-0472">Membrane</keyword>
<evidence type="ECO:0000256" key="1">
    <source>
        <dbReference type="SAM" id="Coils"/>
    </source>
</evidence>
<protein>
    <submittedName>
        <fullName evidence="4">Uncharacterized protein</fullName>
    </submittedName>
</protein>
<dbReference type="EMBL" id="PQXN01000345">
    <property type="protein sequence ID" value="TGO46065.1"/>
    <property type="molecule type" value="Genomic_DNA"/>
</dbReference>
<reference evidence="4 5" key="1">
    <citation type="submission" date="2017-12" db="EMBL/GenBank/DDBJ databases">
        <title>Comparative genomics of Botrytis spp.</title>
        <authorList>
            <person name="Valero-Jimenez C.A."/>
            <person name="Tapia P."/>
            <person name="Veloso J."/>
            <person name="Silva-Moreno E."/>
            <person name="Staats M."/>
            <person name="Valdes J.H."/>
            <person name="Van Kan J.A.L."/>
        </authorList>
    </citation>
    <scope>NUCLEOTIDE SEQUENCE [LARGE SCALE GENOMIC DNA]</scope>
    <source>
        <strain evidence="4 5">MUCL11595</strain>
    </source>
</reference>
<gene>
    <name evidence="4" type="ORF">BCON_0347g00090</name>
</gene>
<evidence type="ECO:0000256" key="3">
    <source>
        <dbReference type="SAM" id="Phobius"/>
    </source>
</evidence>
<evidence type="ECO:0000313" key="4">
    <source>
        <dbReference type="EMBL" id="TGO46065.1"/>
    </source>
</evidence>
<accession>A0A4Z1HB63</accession>